<proteinExistence type="inferred from homology"/>
<dbReference type="SUPFAM" id="SSF50494">
    <property type="entry name" value="Trypsin-like serine proteases"/>
    <property type="match status" value="1"/>
</dbReference>
<dbReference type="Gene3D" id="2.40.10.10">
    <property type="entry name" value="Trypsin-like serine proteases"/>
    <property type="match status" value="1"/>
</dbReference>
<keyword evidence="3" id="KW-0645">Protease</keyword>
<keyword evidence="5" id="KW-0378">Hydrolase</keyword>
<dbReference type="GO" id="GO:0008239">
    <property type="term" value="F:dipeptidyl-peptidase activity"/>
    <property type="evidence" value="ECO:0007669"/>
    <property type="project" value="InterPro"/>
</dbReference>
<comment type="caution">
    <text evidence="6">The sequence shown here is derived from an EMBL/GenBank/DDBJ whole genome shotgun (WGS) entry which is preliminary data.</text>
</comment>
<evidence type="ECO:0000256" key="5">
    <source>
        <dbReference type="ARBA" id="ARBA00022801"/>
    </source>
</evidence>
<dbReference type="InterPro" id="IPR009003">
    <property type="entry name" value="Peptidase_S1_PA"/>
</dbReference>
<comment type="similarity">
    <text evidence="1">Belongs to the peptidase S46 family.</text>
</comment>
<dbReference type="InterPro" id="IPR043504">
    <property type="entry name" value="Peptidase_S1_PA_chymotrypsin"/>
</dbReference>
<dbReference type="AlphaFoldDB" id="A0A0W8FYR3"/>
<name>A0A0W8FYR3_9ZZZZ</name>
<evidence type="ECO:0000256" key="2">
    <source>
        <dbReference type="ARBA" id="ARBA00022438"/>
    </source>
</evidence>
<gene>
    <name evidence="6" type="ORF">ASZ90_004241</name>
</gene>
<evidence type="ECO:0000256" key="1">
    <source>
        <dbReference type="ARBA" id="ARBA00010491"/>
    </source>
</evidence>
<dbReference type="EMBL" id="LNQE01000573">
    <property type="protein sequence ID" value="KUG25922.1"/>
    <property type="molecule type" value="Genomic_DNA"/>
</dbReference>
<evidence type="ECO:0000313" key="6">
    <source>
        <dbReference type="EMBL" id="KUG25922.1"/>
    </source>
</evidence>
<reference evidence="6" key="1">
    <citation type="journal article" date="2015" name="Proc. Natl. Acad. Sci. U.S.A.">
        <title>Networks of energetic and metabolic interactions define dynamics in microbial communities.</title>
        <authorList>
            <person name="Embree M."/>
            <person name="Liu J.K."/>
            <person name="Al-Bassam M.M."/>
            <person name="Zengler K."/>
        </authorList>
    </citation>
    <scope>NUCLEOTIDE SEQUENCE</scope>
</reference>
<protein>
    <submittedName>
        <fullName evidence="6">Uncharacterized protein</fullName>
    </submittedName>
</protein>
<dbReference type="Pfam" id="PF10459">
    <property type="entry name" value="Peptidase_S46"/>
    <property type="match status" value="1"/>
</dbReference>
<evidence type="ECO:0000256" key="4">
    <source>
        <dbReference type="ARBA" id="ARBA00022729"/>
    </source>
</evidence>
<evidence type="ECO:0000256" key="3">
    <source>
        <dbReference type="ARBA" id="ARBA00022670"/>
    </source>
</evidence>
<sequence>MINQELGRFIVKIFGSQMPPDATSTLRLSDGVIKGYEYNGTLAPGKTTYYGLYDRYFSFGQKLYPWGLTPNWQTPPDGLELSTPINFAATLDIVGGNSGSSIVNKNGEVIGLVFDGNMESLAGNYLFIPENNRAVAVDSKGLIESLKHVYKTDSLIKELLNGKIK</sequence>
<dbReference type="GO" id="GO:0006508">
    <property type="term" value="P:proteolysis"/>
    <property type="evidence" value="ECO:0007669"/>
    <property type="project" value="UniProtKB-KW"/>
</dbReference>
<organism evidence="6">
    <name type="scientific">hydrocarbon metagenome</name>
    <dbReference type="NCBI Taxonomy" id="938273"/>
    <lineage>
        <taxon>unclassified sequences</taxon>
        <taxon>metagenomes</taxon>
        <taxon>ecological metagenomes</taxon>
    </lineage>
</organism>
<keyword evidence="2" id="KW-0031">Aminopeptidase</keyword>
<dbReference type="PANTHER" id="PTHR38469:SF1">
    <property type="entry name" value="PERIPLASMIC PEPTIDASE SUBFAMILY S1B"/>
    <property type="match status" value="1"/>
</dbReference>
<dbReference type="PANTHER" id="PTHR38469">
    <property type="entry name" value="PERIPLASMIC PEPTIDASE SUBFAMILY S1B"/>
    <property type="match status" value="1"/>
</dbReference>
<keyword evidence="4" id="KW-0732">Signal</keyword>
<dbReference type="GO" id="GO:0070009">
    <property type="term" value="F:serine-type aminopeptidase activity"/>
    <property type="evidence" value="ECO:0007669"/>
    <property type="project" value="InterPro"/>
</dbReference>
<dbReference type="InterPro" id="IPR019500">
    <property type="entry name" value="Pep_S46"/>
</dbReference>
<accession>A0A0W8FYR3</accession>